<accession>A0A8S5R1D6</accession>
<proteinExistence type="predicted"/>
<evidence type="ECO:0000313" key="1">
    <source>
        <dbReference type="EMBL" id="DAE24897.1"/>
    </source>
</evidence>
<protein>
    <submittedName>
        <fullName evidence="1">Uncharacterized protein</fullName>
    </submittedName>
</protein>
<organism evidence="1">
    <name type="scientific">Siphoviridae sp. cttJO12</name>
    <dbReference type="NCBI Taxonomy" id="2826492"/>
    <lineage>
        <taxon>Viruses</taxon>
        <taxon>Duplodnaviria</taxon>
        <taxon>Heunggongvirae</taxon>
        <taxon>Uroviricota</taxon>
        <taxon>Caudoviricetes</taxon>
    </lineage>
</organism>
<name>A0A8S5R1D6_9CAUD</name>
<dbReference type="EMBL" id="BK015787">
    <property type="protein sequence ID" value="DAE24897.1"/>
    <property type="molecule type" value="Genomic_DNA"/>
</dbReference>
<sequence length="31" mass="3702">MLWHNNIVVSIVISKRCIIDYKINVVIAFWI</sequence>
<reference evidence="1" key="1">
    <citation type="journal article" date="2021" name="Proc. Natl. Acad. Sci. U.S.A.">
        <title>A Catalog of Tens of Thousands of Viruses from Human Metagenomes Reveals Hidden Associations with Chronic Diseases.</title>
        <authorList>
            <person name="Tisza M.J."/>
            <person name="Buck C.B."/>
        </authorList>
    </citation>
    <scope>NUCLEOTIDE SEQUENCE</scope>
    <source>
        <strain evidence="1">CttJO12</strain>
    </source>
</reference>